<protein>
    <submittedName>
        <fullName evidence="2">Uncharacterized protein</fullName>
    </submittedName>
</protein>
<name>A0A7J8TEN5_GOSDV</name>
<evidence type="ECO:0000313" key="2">
    <source>
        <dbReference type="EMBL" id="MBA0636601.1"/>
    </source>
</evidence>
<sequence>MVSKGLIGYVLLIMLSISALNNGVLGARLLAEKVEDEEKTERSWKDQNLDNGSDGFFATINREVPSCPDPLHNNISAKISLLMAKKFGEVQSEHMIEKMRDCC</sequence>
<dbReference type="AlphaFoldDB" id="A0A7J8TEN5"/>
<accession>A0A7J8TEN5</accession>
<proteinExistence type="predicted"/>
<evidence type="ECO:0000313" key="3">
    <source>
        <dbReference type="Proteomes" id="UP000593561"/>
    </source>
</evidence>
<keyword evidence="1" id="KW-0472">Membrane</keyword>
<dbReference type="EMBL" id="JABFAC010246614">
    <property type="protein sequence ID" value="MBA0636601.1"/>
    <property type="molecule type" value="Genomic_DNA"/>
</dbReference>
<feature type="transmembrane region" description="Helical" evidence="1">
    <location>
        <begin position="6"/>
        <end position="31"/>
    </location>
</feature>
<gene>
    <name evidence="2" type="ORF">Godav_029616</name>
</gene>
<keyword evidence="1" id="KW-1133">Transmembrane helix</keyword>
<evidence type="ECO:0000256" key="1">
    <source>
        <dbReference type="SAM" id="Phobius"/>
    </source>
</evidence>
<reference evidence="2 3" key="1">
    <citation type="journal article" date="2019" name="Genome Biol. Evol.">
        <title>Insights into the evolution of the New World diploid cottons (Gossypium, subgenus Houzingenia) based on genome sequencing.</title>
        <authorList>
            <person name="Grover C.E."/>
            <person name="Arick M.A. 2nd"/>
            <person name="Thrash A."/>
            <person name="Conover J.L."/>
            <person name="Sanders W.S."/>
            <person name="Peterson D.G."/>
            <person name="Frelichowski J.E."/>
            <person name="Scheffler J.A."/>
            <person name="Scheffler B.E."/>
            <person name="Wendel J.F."/>
        </authorList>
    </citation>
    <scope>NUCLEOTIDE SEQUENCE [LARGE SCALE GENOMIC DNA]</scope>
    <source>
        <strain evidence="2">27</strain>
        <tissue evidence="2">Leaf</tissue>
    </source>
</reference>
<keyword evidence="1" id="KW-0812">Transmembrane</keyword>
<keyword evidence="3" id="KW-1185">Reference proteome</keyword>
<comment type="caution">
    <text evidence="2">The sequence shown here is derived from an EMBL/GenBank/DDBJ whole genome shotgun (WGS) entry which is preliminary data.</text>
</comment>
<dbReference type="Proteomes" id="UP000593561">
    <property type="component" value="Unassembled WGS sequence"/>
</dbReference>
<organism evidence="2 3">
    <name type="scientific">Gossypium davidsonii</name>
    <name type="common">Davidson's cotton</name>
    <name type="synonym">Gossypium klotzschianum subsp. davidsonii</name>
    <dbReference type="NCBI Taxonomy" id="34287"/>
    <lineage>
        <taxon>Eukaryota</taxon>
        <taxon>Viridiplantae</taxon>
        <taxon>Streptophyta</taxon>
        <taxon>Embryophyta</taxon>
        <taxon>Tracheophyta</taxon>
        <taxon>Spermatophyta</taxon>
        <taxon>Magnoliopsida</taxon>
        <taxon>eudicotyledons</taxon>
        <taxon>Gunneridae</taxon>
        <taxon>Pentapetalae</taxon>
        <taxon>rosids</taxon>
        <taxon>malvids</taxon>
        <taxon>Malvales</taxon>
        <taxon>Malvaceae</taxon>
        <taxon>Malvoideae</taxon>
        <taxon>Gossypium</taxon>
    </lineage>
</organism>